<dbReference type="GO" id="GO:0016567">
    <property type="term" value="P:protein ubiquitination"/>
    <property type="evidence" value="ECO:0007669"/>
    <property type="project" value="TreeGrafter"/>
</dbReference>
<dbReference type="EMBL" id="PITK01001621">
    <property type="protein sequence ID" value="TBU10665.1"/>
    <property type="molecule type" value="Genomic_DNA"/>
</dbReference>
<name>A0A4Q9LSW6_9MICR</name>
<dbReference type="Pfam" id="PF00632">
    <property type="entry name" value="HECT"/>
    <property type="match status" value="1"/>
</dbReference>
<evidence type="ECO:0000256" key="5">
    <source>
        <dbReference type="ARBA" id="ARBA00022786"/>
    </source>
</evidence>
<gene>
    <name evidence="8" type="ORF">CWI38_1621p0020</name>
</gene>
<dbReference type="PANTHER" id="PTHR11254:SF429">
    <property type="entry name" value="E3 UBIQUITIN-PROTEIN LIGASE SU(DX)"/>
    <property type="match status" value="1"/>
</dbReference>
<protein>
    <recommendedName>
        <fullName evidence="3">HECT-type E3 ubiquitin transferase</fullName>
        <ecNumber evidence="3">2.3.2.26</ecNumber>
    </recommendedName>
</protein>
<evidence type="ECO:0000256" key="2">
    <source>
        <dbReference type="ARBA" id="ARBA00004906"/>
    </source>
</evidence>
<evidence type="ECO:0000313" key="9">
    <source>
        <dbReference type="Proteomes" id="UP000292282"/>
    </source>
</evidence>
<feature type="active site" description="Glycyl thioester intermediate" evidence="6">
    <location>
        <position position="514"/>
    </location>
</feature>
<evidence type="ECO:0000256" key="1">
    <source>
        <dbReference type="ARBA" id="ARBA00000885"/>
    </source>
</evidence>
<sequence length="545" mass="65462">MKFYLISKYFYSNLNSSDLEIKHFYKEADNFFSLLDQINFIEKYDKSEIIFKFFDTIRKNPLNSYFINSLDIENEIFIFLFDIYIKIIEKCCQIYFTIRQRVFNFKKLKKYKKYFISEDFICFLFEIDHFESKFRNLNEKNKAKIDNLISFFYRIKIIFSNFDKIFFNFRCLSLKTKLLLIPKPDRDQNLLFDSYVFLQIDRNNIIESTIDAFKNFSPEIFSQKNWFVKYSNEEGSGIGLLYEFFNIFGKCIDESVYFAPFKSLEFISICVSSPEEQNKIEQLYYFTGVIMAKSIFMNSVMSFEFINSFYLHLLQEKFNIEDLKDIDFEYYKNLISLRYIENIDPYLTFDISVKIGQKIISENLIENGSEIKVTKDNLEDYIQKMAEFKMFKGMKVYLDKLKEGFQSLFNHCFYNMFTHSDLKIVIEGEKRININEWKAATRYRGKYYTDHQLIVWFWIFLGKSDEITKRKLLFFTTGLSYLPIGGFKSSKFIDHPFTITSDDRKDLFPKSQTCSNLLILPLYDQEDVLLDKIEHAIEVINYGFL</sequence>
<comment type="caution">
    <text evidence="8">The sequence shown here is derived from an EMBL/GenBank/DDBJ whole genome shotgun (WGS) entry which is preliminary data.</text>
</comment>
<dbReference type="PANTHER" id="PTHR11254">
    <property type="entry name" value="HECT DOMAIN UBIQUITIN-PROTEIN LIGASE"/>
    <property type="match status" value="1"/>
</dbReference>
<dbReference type="Proteomes" id="UP000292282">
    <property type="component" value="Unassembled WGS sequence"/>
</dbReference>
<dbReference type="STRING" id="1176355.A0A4Q9LSW6"/>
<dbReference type="VEuPathDB" id="MicrosporidiaDB:CWI38_1621p0020"/>
<keyword evidence="9" id="KW-1185">Reference proteome</keyword>
<reference evidence="8 9" key="1">
    <citation type="submission" date="2017-12" db="EMBL/GenBank/DDBJ databases">
        <authorList>
            <person name="Pombert J.-F."/>
            <person name="Haag K.L."/>
            <person name="Ebert D."/>
        </authorList>
    </citation>
    <scope>NUCLEOTIDE SEQUENCE [LARGE SCALE GENOMIC DNA]</scope>
    <source>
        <strain evidence="8">IL-G-3</strain>
    </source>
</reference>
<evidence type="ECO:0000259" key="7">
    <source>
        <dbReference type="PROSITE" id="PS50237"/>
    </source>
</evidence>
<dbReference type="GO" id="GO:0005737">
    <property type="term" value="C:cytoplasm"/>
    <property type="evidence" value="ECO:0007669"/>
    <property type="project" value="TreeGrafter"/>
</dbReference>
<proteinExistence type="predicted"/>
<keyword evidence="4 8" id="KW-0808">Transferase</keyword>
<comment type="pathway">
    <text evidence="2">Protein modification; protein ubiquitination.</text>
</comment>
<feature type="domain" description="HECT" evidence="7">
    <location>
        <begin position="224"/>
        <end position="545"/>
    </location>
</feature>
<dbReference type="SMART" id="SM00119">
    <property type="entry name" value="HECTc"/>
    <property type="match status" value="1"/>
</dbReference>
<evidence type="ECO:0000256" key="4">
    <source>
        <dbReference type="ARBA" id="ARBA00022679"/>
    </source>
</evidence>
<dbReference type="SUPFAM" id="SSF56204">
    <property type="entry name" value="Hect, E3 ligase catalytic domain"/>
    <property type="match status" value="1"/>
</dbReference>
<evidence type="ECO:0000313" key="8">
    <source>
        <dbReference type="EMBL" id="TBU10665.1"/>
    </source>
</evidence>
<evidence type="ECO:0000256" key="6">
    <source>
        <dbReference type="PROSITE-ProRule" id="PRU00104"/>
    </source>
</evidence>
<dbReference type="AlphaFoldDB" id="A0A4Q9LSW6"/>
<dbReference type="Gene3D" id="3.30.2410.10">
    <property type="entry name" value="Hect, E3 ligase catalytic domain"/>
    <property type="match status" value="1"/>
</dbReference>
<dbReference type="Gene3D" id="3.90.1750.10">
    <property type="entry name" value="Hect, E3 ligase catalytic domains"/>
    <property type="match status" value="1"/>
</dbReference>
<dbReference type="GO" id="GO:0061630">
    <property type="term" value="F:ubiquitin protein ligase activity"/>
    <property type="evidence" value="ECO:0007669"/>
    <property type="project" value="UniProtKB-EC"/>
</dbReference>
<keyword evidence="5 6" id="KW-0833">Ubl conjugation pathway</keyword>
<dbReference type="PROSITE" id="PS50237">
    <property type="entry name" value="HECT"/>
    <property type="match status" value="1"/>
</dbReference>
<dbReference type="InterPro" id="IPR035983">
    <property type="entry name" value="Hect_E3_ubiquitin_ligase"/>
</dbReference>
<organism evidence="8 9">
    <name type="scientific">Hamiltosporidium tvaerminnensis</name>
    <dbReference type="NCBI Taxonomy" id="1176355"/>
    <lineage>
        <taxon>Eukaryota</taxon>
        <taxon>Fungi</taxon>
        <taxon>Fungi incertae sedis</taxon>
        <taxon>Microsporidia</taxon>
        <taxon>Dubosqiidae</taxon>
        <taxon>Hamiltosporidium</taxon>
    </lineage>
</organism>
<dbReference type="OrthoDB" id="8068875at2759"/>
<dbReference type="EC" id="2.3.2.26" evidence="3"/>
<accession>A0A4Q9LSW6</accession>
<dbReference type="InterPro" id="IPR050409">
    <property type="entry name" value="E3_ubiq-protein_ligase"/>
</dbReference>
<dbReference type="InterPro" id="IPR000569">
    <property type="entry name" value="HECT_dom"/>
</dbReference>
<dbReference type="Gene3D" id="3.30.2160.10">
    <property type="entry name" value="Hect, E3 ligase catalytic domain"/>
    <property type="match status" value="1"/>
</dbReference>
<comment type="catalytic activity">
    <reaction evidence="1">
        <text>S-ubiquitinyl-[E2 ubiquitin-conjugating enzyme]-L-cysteine + [acceptor protein]-L-lysine = [E2 ubiquitin-conjugating enzyme]-L-cysteine + N(6)-ubiquitinyl-[acceptor protein]-L-lysine.</text>
        <dbReference type="EC" id="2.3.2.26"/>
    </reaction>
</comment>
<evidence type="ECO:0000256" key="3">
    <source>
        <dbReference type="ARBA" id="ARBA00012485"/>
    </source>
</evidence>
<dbReference type="GO" id="GO:0043161">
    <property type="term" value="P:proteasome-mediated ubiquitin-dependent protein catabolic process"/>
    <property type="evidence" value="ECO:0007669"/>
    <property type="project" value="TreeGrafter"/>
</dbReference>